<keyword evidence="9" id="KW-1185">Reference proteome</keyword>
<dbReference type="PANTHER" id="PTHR10496">
    <property type="entry name" value="40S RIBOSOMAL PROTEIN S24"/>
    <property type="match status" value="1"/>
</dbReference>
<dbReference type="GO" id="GO:0005840">
    <property type="term" value="C:ribosome"/>
    <property type="evidence" value="ECO:0007669"/>
    <property type="project" value="UniProtKB-KW"/>
</dbReference>
<dbReference type="OMA" id="IRVKKYM"/>
<sequence length="134" mass="15305">MADASVATIKTRKFMTNRLLCRKQMVVDVLHPGRATLSKTEVRDKIAKLYKTTADTVFCFGFKTHFGGGKTTGFALIYDNLDKAKKFEPKYRLARHGLLEIKRTGRKQRKERKNRQKKVRGTAKTKVGTGKDKK</sequence>
<dbReference type="VEuPathDB" id="VectorBase:BGLB014062"/>
<dbReference type="EnsemblMetazoa" id="BGLB014062-RB">
    <property type="protein sequence ID" value="BGLB014062-PB"/>
    <property type="gene ID" value="BGLB014062"/>
</dbReference>
<dbReference type="VEuPathDB" id="VectorBase:BGLAX_029325"/>
<dbReference type="InterPro" id="IPR053709">
    <property type="entry name" value="eRP_eS24_sf"/>
</dbReference>
<dbReference type="InterPro" id="IPR018098">
    <property type="entry name" value="Ribosomal_eS24_CS"/>
</dbReference>
<dbReference type="RefSeq" id="XP_013064167.1">
    <property type="nucleotide sequence ID" value="XM_013208713.2"/>
</dbReference>
<evidence type="ECO:0000256" key="1">
    <source>
        <dbReference type="ARBA" id="ARBA00009680"/>
    </source>
</evidence>
<dbReference type="Gene3D" id="3.30.70.3370">
    <property type="match status" value="1"/>
</dbReference>
<dbReference type="HAMAP" id="MF_00545">
    <property type="entry name" value="Ribosomal_eS24"/>
    <property type="match status" value="1"/>
</dbReference>
<evidence type="ECO:0000313" key="10">
    <source>
        <dbReference type="RefSeq" id="XP_013064167.1"/>
    </source>
</evidence>
<dbReference type="FunFam" id="3.30.70.3370:FF:000001">
    <property type="entry name" value="40S ribosomal protein S24"/>
    <property type="match status" value="1"/>
</dbReference>
<reference evidence="7" key="1">
    <citation type="submission" date="2020-05" db="UniProtKB">
        <authorList>
            <consortium name="EnsemblMetazoa"/>
        </authorList>
    </citation>
    <scope>IDENTIFICATION</scope>
    <source>
        <strain evidence="7">BB02</strain>
    </source>
</reference>
<accession>A0A2C9K6G1</accession>
<dbReference type="OrthoDB" id="5571754at2759"/>
<dbReference type="SUPFAM" id="SSF54189">
    <property type="entry name" value="Ribosomal proteins S24e, L23 and L15e"/>
    <property type="match status" value="1"/>
</dbReference>
<dbReference type="KEGG" id="bgt:106053205"/>
<dbReference type="Pfam" id="PF01282">
    <property type="entry name" value="Ribosomal_S24e"/>
    <property type="match status" value="1"/>
</dbReference>
<evidence type="ECO:0000256" key="4">
    <source>
        <dbReference type="RuleBase" id="RU004381"/>
    </source>
</evidence>
<dbReference type="GO" id="GO:0003735">
    <property type="term" value="F:structural constituent of ribosome"/>
    <property type="evidence" value="ECO:0007669"/>
    <property type="project" value="InterPro"/>
</dbReference>
<comment type="similarity">
    <text evidence="1 4">Belongs to the eukaryotic ribosomal protein eS24 family.</text>
</comment>
<dbReference type="STRING" id="6526.A0A2C9K6G1"/>
<reference evidence="10" key="2">
    <citation type="submission" date="2025-04" db="UniProtKB">
        <authorList>
            <consortium name="RefSeq"/>
        </authorList>
    </citation>
    <scope>IDENTIFICATION</scope>
</reference>
<dbReference type="AlphaFoldDB" id="A0A2C9K6G1"/>
<dbReference type="Proteomes" id="UP001165740">
    <property type="component" value="Chromosome 2"/>
</dbReference>
<evidence type="ECO:0000313" key="7">
    <source>
        <dbReference type="EnsemblMetazoa" id="BGLB014062-PB"/>
    </source>
</evidence>
<dbReference type="Proteomes" id="UP000076420">
    <property type="component" value="Unassembled WGS sequence"/>
</dbReference>
<name>A0A2C9K6G1_BIOGL</name>
<organism evidence="7 8">
    <name type="scientific">Biomphalaria glabrata</name>
    <name type="common">Bloodfluke planorb</name>
    <name type="synonym">Freshwater snail</name>
    <dbReference type="NCBI Taxonomy" id="6526"/>
    <lineage>
        <taxon>Eukaryota</taxon>
        <taxon>Metazoa</taxon>
        <taxon>Spiralia</taxon>
        <taxon>Lophotrochozoa</taxon>
        <taxon>Mollusca</taxon>
        <taxon>Gastropoda</taxon>
        <taxon>Heterobranchia</taxon>
        <taxon>Euthyneura</taxon>
        <taxon>Panpulmonata</taxon>
        <taxon>Hygrophila</taxon>
        <taxon>Lymnaeoidea</taxon>
        <taxon>Planorbidae</taxon>
        <taxon>Biomphalaria</taxon>
    </lineage>
</organism>
<proteinExistence type="inferred from homology"/>
<feature type="region of interest" description="Disordered" evidence="6">
    <location>
        <begin position="99"/>
        <end position="134"/>
    </location>
</feature>
<evidence type="ECO:0000256" key="6">
    <source>
        <dbReference type="SAM" id="MobiDB-lite"/>
    </source>
</evidence>
<evidence type="ECO:0000313" key="9">
    <source>
        <dbReference type="Proteomes" id="UP001165740"/>
    </source>
</evidence>
<dbReference type="InterPro" id="IPR012678">
    <property type="entry name" value="Ribosomal_uL23/eL15/eS24_sf"/>
</dbReference>
<evidence type="ECO:0000313" key="8">
    <source>
        <dbReference type="Proteomes" id="UP000076420"/>
    </source>
</evidence>
<feature type="compositionally biased region" description="Basic residues" evidence="6">
    <location>
        <begin position="104"/>
        <end position="123"/>
    </location>
</feature>
<dbReference type="InterPro" id="IPR001976">
    <property type="entry name" value="Ribosomal_eS24"/>
</dbReference>
<dbReference type="GO" id="GO:0006412">
    <property type="term" value="P:translation"/>
    <property type="evidence" value="ECO:0007669"/>
    <property type="project" value="InterPro"/>
</dbReference>
<dbReference type="GO" id="GO:1990904">
    <property type="term" value="C:ribonucleoprotein complex"/>
    <property type="evidence" value="ECO:0007669"/>
    <property type="project" value="UniProtKB-KW"/>
</dbReference>
<keyword evidence="3 4" id="KW-0687">Ribonucleoprotein</keyword>
<dbReference type="GeneID" id="106053205"/>
<evidence type="ECO:0000256" key="2">
    <source>
        <dbReference type="ARBA" id="ARBA00022980"/>
    </source>
</evidence>
<gene>
    <name evidence="7" type="primary">106053205</name>
    <name evidence="10" type="synonym">LOC106053205</name>
</gene>
<evidence type="ECO:0000256" key="3">
    <source>
        <dbReference type="ARBA" id="ARBA00023274"/>
    </source>
</evidence>
<dbReference type="PROSITE" id="PS00529">
    <property type="entry name" value="RIBOSOMAL_S24E"/>
    <property type="match status" value="1"/>
</dbReference>
<evidence type="ECO:0000256" key="5">
    <source>
        <dbReference type="RuleBase" id="RU004383"/>
    </source>
</evidence>
<protein>
    <recommendedName>
        <fullName evidence="5">40S ribosomal protein S24</fullName>
    </recommendedName>
</protein>
<keyword evidence="2 4" id="KW-0689">Ribosomal protein</keyword>